<evidence type="ECO:0000256" key="2">
    <source>
        <dbReference type="ARBA" id="ARBA00009712"/>
    </source>
</evidence>
<dbReference type="Gene3D" id="1.10.800.10">
    <property type="entry name" value="Aromatic amino acid hydroxylase"/>
    <property type="match status" value="2"/>
</dbReference>
<dbReference type="InterPro" id="IPR002912">
    <property type="entry name" value="ACT_dom"/>
</dbReference>
<comment type="cofactor">
    <cofactor evidence="1 8">
        <name>Fe(2+)</name>
        <dbReference type="ChEBI" id="CHEBI:29033"/>
    </cofactor>
</comment>
<dbReference type="EMBL" id="VXIV02001211">
    <property type="protein sequence ID" value="KAF6033885.1"/>
    <property type="molecule type" value="Genomic_DNA"/>
</dbReference>
<reference evidence="12" key="1">
    <citation type="submission" date="2020-06" db="EMBL/GenBank/DDBJ databases">
        <title>Draft genome of Bugula neritina, a colonial animal packing powerful symbionts and potential medicines.</title>
        <authorList>
            <person name="Rayko M."/>
        </authorList>
    </citation>
    <scope>NUCLEOTIDE SEQUENCE [LARGE SCALE GENOMIC DNA]</scope>
    <source>
        <strain evidence="12">Kwan_BN1</strain>
    </source>
</reference>
<dbReference type="EC" id="1.14.16.1" evidence="3"/>
<evidence type="ECO:0000256" key="9">
    <source>
        <dbReference type="SAM" id="MobiDB-lite"/>
    </source>
</evidence>
<dbReference type="Proteomes" id="UP000593567">
    <property type="component" value="Unassembled WGS sequence"/>
</dbReference>
<dbReference type="InterPro" id="IPR045865">
    <property type="entry name" value="ACT-like_dom_sf"/>
</dbReference>
<evidence type="ECO:0000256" key="4">
    <source>
        <dbReference type="ARBA" id="ARBA00022723"/>
    </source>
</evidence>
<dbReference type="PROSITE" id="PS51671">
    <property type="entry name" value="ACT"/>
    <property type="match status" value="1"/>
</dbReference>
<protein>
    <recommendedName>
        <fullName evidence="3">phenylalanine 4-monooxygenase</fullName>
        <ecNumber evidence="3">1.14.16.1</ecNumber>
    </recommendedName>
</protein>
<dbReference type="PROSITE" id="PS51410">
    <property type="entry name" value="BH4_AAA_HYDROXYL_2"/>
    <property type="match status" value="1"/>
</dbReference>
<evidence type="ECO:0000313" key="12">
    <source>
        <dbReference type="EMBL" id="KAF6033885.1"/>
    </source>
</evidence>
<sequence>MDASIEQTKKRRHDDDDHDHDSDVSGSKLTDSNSDRLGVSINIPMIIAIQVGAEKSRRGSNFVDSHDTSDGAVDATDNSITLIFSVAEGVGALAQCLKIFKNNSINLSHIESRPGTLDSSKYEFLVEIKDAVSKEKMKSAADSLRQLDSVVDLRILTRDGTCTLSSDSAMEVPWFPRRIRDLDRFANHILSYGSERHCILEMYVMNSWAMYHSLLTPALLSFLRKLASSAWGHLMTSLQNWQLTVYYLVLKLYWFTVEFGLCRQNGKLKAFGAGLLSSFGELEYCLSDKPKIKDFEPQKVCVQTYPITEYQPIYFAANSFEEAKVKLREWSNTIPRPFEVRYNAYTQSVEVLQNTNQVINLIKDIRGDMDLLHSSLSKLS</sequence>
<evidence type="ECO:0000259" key="11">
    <source>
        <dbReference type="PROSITE" id="PS51671"/>
    </source>
</evidence>
<feature type="compositionally biased region" description="Basic and acidic residues" evidence="9">
    <location>
        <begin position="13"/>
        <end position="23"/>
    </location>
</feature>
<keyword evidence="4 8" id="KW-0479">Metal-binding</keyword>
<proteinExistence type="inferred from homology"/>
<dbReference type="PANTHER" id="PTHR11473:SF24">
    <property type="entry name" value="PHENYLALANINE-4-HYDROXYLASE"/>
    <property type="match status" value="1"/>
</dbReference>
<evidence type="ECO:0000256" key="7">
    <source>
        <dbReference type="ARBA" id="ARBA00023033"/>
    </source>
</evidence>
<keyword evidence="6 8" id="KW-0408">Iron</keyword>
<gene>
    <name evidence="12" type="ORF">EB796_007807</name>
</gene>
<dbReference type="AlphaFoldDB" id="A0A7J7K6R8"/>
<organism evidence="12 13">
    <name type="scientific">Bugula neritina</name>
    <name type="common">Brown bryozoan</name>
    <name type="synonym">Sertularia neritina</name>
    <dbReference type="NCBI Taxonomy" id="10212"/>
    <lineage>
        <taxon>Eukaryota</taxon>
        <taxon>Metazoa</taxon>
        <taxon>Spiralia</taxon>
        <taxon>Lophotrochozoa</taxon>
        <taxon>Bryozoa</taxon>
        <taxon>Gymnolaemata</taxon>
        <taxon>Cheilostomatida</taxon>
        <taxon>Flustrina</taxon>
        <taxon>Buguloidea</taxon>
        <taxon>Bugulidae</taxon>
        <taxon>Bugula</taxon>
    </lineage>
</organism>
<dbReference type="PANTHER" id="PTHR11473">
    <property type="entry name" value="AROMATIC AMINO ACID HYDROXYLASE"/>
    <property type="match status" value="1"/>
</dbReference>
<accession>A0A7J7K6R8</accession>
<evidence type="ECO:0000313" key="13">
    <source>
        <dbReference type="Proteomes" id="UP000593567"/>
    </source>
</evidence>
<keyword evidence="5" id="KW-0560">Oxidoreductase</keyword>
<dbReference type="Pfam" id="PF00351">
    <property type="entry name" value="Biopterin_H"/>
    <property type="match status" value="1"/>
</dbReference>
<evidence type="ECO:0000259" key="10">
    <source>
        <dbReference type="PROSITE" id="PS51410"/>
    </source>
</evidence>
<evidence type="ECO:0000256" key="5">
    <source>
        <dbReference type="ARBA" id="ARBA00023002"/>
    </source>
</evidence>
<evidence type="ECO:0000256" key="8">
    <source>
        <dbReference type="PIRSR" id="PIRSR601273-2"/>
    </source>
</evidence>
<keyword evidence="13" id="KW-1185">Reference proteome</keyword>
<dbReference type="InterPro" id="IPR036951">
    <property type="entry name" value="ArAA_hydroxylase_sf"/>
</dbReference>
<feature type="region of interest" description="Disordered" evidence="9">
    <location>
        <begin position="1"/>
        <end position="32"/>
    </location>
</feature>
<comment type="similarity">
    <text evidence="2">Belongs to the biopterin-dependent aromatic amino acid hydroxylase family.</text>
</comment>
<comment type="caution">
    <text evidence="12">The sequence shown here is derived from an EMBL/GenBank/DDBJ whole genome shotgun (WGS) entry which is preliminary data.</text>
</comment>
<name>A0A7J7K6R8_BUGNE</name>
<dbReference type="PRINTS" id="PR00372">
    <property type="entry name" value="FYWHYDRXLASE"/>
</dbReference>
<dbReference type="GO" id="GO:0004505">
    <property type="term" value="F:phenylalanine 4-monooxygenase activity"/>
    <property type="evidence" value="ECO:0007669"/>
    <property type="project" value="UniProtKB-EC"/>
</dbReference>
<dbReference type="OrthoDB" id="6285300at2759"/>
<feature type="binding site" evidence="8">
    <location>
        <position position="258"/>
    </location>
    <ligand>
        <name>Fe cation</name>
        <dbReference type="ChEBI" id="CHEBI:24875"/>
    </ligand>
</feature>
<evidence type="ECO:0000256" key="3">
    <source>
        <dbReference type="ARBA" id="ARBA00011995"/>
    </source>
</evidence>
<evidence type="ECO:0000256" key="6">
    <source>
        <dbReference type="ARBA" id="ARBA00023004"/>
    </source>
</evidence>
<evidence type="ECO:0000256" key="1">
    <source>
        <dbReference type="ARBA" id="ARBA00001954"/>
    </source>
</evidence>
<dbReference type="InterPro" id="IPR001273">
    <property type="entry name" value="ArAA_hydroxylase"/>
</dbReference>
<feature type="domain" description="ACT" evidence="11">
    <location>
        <begin position="81"/>
        <end position="158"/>
    </location>
</feature>
<dbReference type="SUPFAM" id="SSF56534">
    <property type="entry name" value="Aromatic aminoacid monoxygenases, catalytic and oligomerization domains"/>
    <property type="match status" value="1"/>
</dbReference>
<dbReference type="InterPro" id="IPR019774">
    <property type="entry name" value="Aromatic-AA_hydroxylase_C"/>
</dbReference>
<keyword evidence="7" id="KW-0503">Monooxygenase</keyword>
<dbReference type="InterPro" id="IPR036329">
    <property type="entry name" value="Aro-AA_hydroxylase_C_sf"/>
</dbReference>
<dbReference type="SUPFAM" id="SSF55021">
    <property type="entry name" value="ACT-like"/>
    <property type="match status" value="1"/>
</dbReference>
<feature type="domain" description="Biopterin-dependent aromatic amino acid hydroxylase family profile" evidence="10">
    <location>
        <begin position="251"/>
        <end position="380"/>
    </location>
</feature>
<dbReference type="GO" id="GO:0005506">
    <property type="term" value="F:iron ion binding"/>
    <property type="evidence" value="ECO:0007669"/>
    <property type="project" value="InterPro"/>
</dbReference>